<keyword evidence="1" id="KW-0472">Membrane</keyword>
<dbReference type="Pfam" id="PF13416">
    <property type="entry name" value="SBP_bac_8"/>
    <property type="match status" value="1"/>
</dbReference>
<dbReference type="InterPro" id="IPR050490">
    <property type="entry name" value="Bact_solute-bd_prot1"/>
</dbReference>
<dbReference type="AlphaFoldDB" id="A0A6B1D507"/>
<dbReference type="PANTHER" id="PTHR43649">
    <property type="entry name" value="ARABINOSE-BINDING PROTEIN-RELATED"/>
    <property type="match status" value="1"/>
</dbReference>
<keyword evidence="1" id="KW-0812">Transmembrane</keyword>
<organism evidence="2">
    <name type="scientific">Caldilineaceae bacterium SB0661_bin_32</name>
    <dbReference type="NCBI Taxonomy" id="2605255"/>
    <lineage>
        <taxon>Bacteria</taxon>
        <taxon>Bacillati</taxon>
        <taxon>Chloroflexota</taxon>
        <taxon>Caldilineae</taxon>
        <taxon>Caldilineales</taxon>
        <taxon>Caldilineaceae</taxon>
    </lineage>
</organism>
<dbReference type="InterPro" id="IPR006059">
    <property type="entry name" value="SBP"/>
</dbReference>
<sequence>MSPKISRLLYDPKSRFARIRRRCYIRAYSPLSTAPLSCPFRPSRPARPNQQEAEMNRALSRRQFLIGTGGLAAAGLIAACAMPAAPMEDDAAEGSGMTGELTIDMQYVPGKVTADTPVALHEILHIASEYEDMHPGVEVIFEEPFKATEAMTQPTYFRAGAAAGTLPDITFTYGLTFIYDKDTIVPTTEYLNQPNQYIPAGQPGSSRWLDQWFEDVHPIVLADGNNYDIPVGWGGPGLVIAYNKEIFAEAGLSGPPEKTYYDYYQACQQILDTGTIPVESTLLSWEWDRMVDYLVRAMGLFELIDINGDGFCDDVEQTRAAVAGIVRLDSPYWVEPTRIWKEATNYYQPGYLQMAQTTSAIGYGEVFMTGQTSMVWNANRIWPQLMELGGTDKFGVFNLPRLTNKLTPWGEEDPTWLIARGTESKTVTKTARERGHVDLAVDFLKFMTTPANTARLIHERLGTNLVLPTIKGLEDLEVDDDVKGLVSDYEADTAKPGFSSDRIGDWHFWYEWFSAIQAYFADDMTLEEMIQIQIDVLPTFIENFLVDKELHAEAAEWEKMQADYTPPPWGDYTVPNEPFVMPFNA</sequence>
<keyword evidence="1" id="KW-1133">Transmembrane helix</keyword>
<dbReference type="PANTHER" id="PTHR43649:SF30">
    <property type="entry name" value="ABC TRANSPORTER SUBSTRATE-BINDING PROTEIN"/>
    <property type="match status" value="1"/>
</dbReference>
<accession>A0A6B1D507</accession>
<gene>
    <name evidence="2" type="ORF">F4X14_06180</name>
</gene>
<dbReference type="EMBL" id="VXMH01000028">
    <property type="protein sequence ID" value="MYC94543.1"/>
    <property type="molecule type" value="Genomic_DNA"/>
</dbReference>
<protein>
    <submittedName>
        <fullName evidence="2">Extracellular solute-binding protein</fullName>
    </submittedName>
</protein>
<dbReference type="SUPFAM" id="SSF53850">
    <property type="entry name" value="Periplasmic binding protein-like II"/>
    <property type="match status" value="1"/>
</dbReference>
<dbReference type="PROSITE" id="PS51318">
    <property type="entry name" value="TAT"/>
    <property type="match status" value="1"/>
</dbReference>
<evidence type="ECO:0000313" key="2">
    <source>
        <dbReference type="EMBL" id="MYC94543.1"/>
    </source>
</evidence>
<name>A0A6B1D507_9CHLR</name>
<reference evidence="2" key="1">
    <citation type="submission" date="2019-09" db="EMBL/GenBank/DDBJ databases">
        <title>Characterisation of the sponge microbiome using genome-centric metagenomics.</title>
        <authorList>
            <person name="Engelberts J.P."/>
            <person name="Robbins S.J."/>
            <person name="De Goeij J.M."/>
            <person name="Aranda M."/>
            <person name="Bell S.C."/>
            <person name="Webster N.S."/>
        </authorList>
    </citation>
    <scope>NUCLEOTIDE SEQUENCE</scope>
    <source>
        <strain evidence="2">SB0661_bin_32</strain>
    </source>
</reference>
<comment type="caution">
    <text evidence="2">The sequence shown here is derived from an EMBL/GenBank/DDBJ whole genome shotgun (WGS) entry which is preliminary data.</text>
</comment>
<evidence type="ECO:0000256" key="1">
    <source>
        <dbReference type="SAM" id="Phobius"/>
    </source>
</evidence>
<proteinExistence type="predicted"/>
<dbReference type="Gene3D" id="3.40.190.10">
    <property type="entry name" value="Periplasmic binding protein-like II"/>
    <property type="match status" value="1"/>
</dbReference>
<feature type="transmembrane region" description="Helical" evidence="1">
    <location>
        <begin position="64"/>
        <end position="85"/>
    </location>
</feature>
<dbReference type="InterPro" id="IPR006311">
    <property type="entry name" value="TAT_signal"/>
</dbReference>